<proteinExistence type="predicted"/>
<sequence length="139" mass="16666">MLEVELLDNLWKKWNTLKKERITKKIKDKTTVLNYVQSKSALEIEKWKIFAKRLKAVARGKKSDEIYRELRMIPEFKSLKNAEIRTLLWQLESELKNASPEEIEKSLLKLQEMTEHTLSEIEEGFHKIKWLPQILNQMQ</sequence>
<evidence type="ECO:0000313" key="1">
    <source>
        <dbReference type="EMBL" id="CCE66542.1"/>
    </source>
</evidence>
<dbReference type="KEGG" id="mhb:MHM_00240"/>
<dbReference type="PATRIC" id="fig|1116213.3.peg.22"/>
<gene>
    <name evidence="1" type="ORF">MHM_00240</name>
</gene>
<reference evidence="1" key="1">
    <citation type="submission" date="2011-11" db="EMBL/GenBank/DDBJ databases">
        <title>Complete genome sequence of Candidatus Mycoplasma haemominutum.</title>
        <authorList>
            <person name="Barker E.N."/>
            <person name="Darby A.C."/>
            <person name="Helps C.R."/>
            <person name="Peters I.R."/>
            <person name="Hughes M.A."/>
            <person name="Radford A.D."/>
            <person name="Novacco M."/>
            <person name="Boretti F."/>
            <person name="Hofmann-Lehmann R."/>
            <person name="Tasker S."/>
        </authorList>
    </citation>
    <scope>NUCLEOTIDE SEQUENCE</scope>
    <source>
        <strain evidence="1">Birmingham 1</strain>
    </source>
</reference>
<protein>
    <submittedName>
        <fullName evidence="1">Uncharacterized protein</fullName>
    </submittedName>
</protein>
<dbReference type="AlphaFoldDB" id="G8C2J4"/>
<dbReference type="HOGENOM" id="CLU_1841478_0_0_14"/>
<organism evidence="1">
    <name type="scientific">Candidatus Mycoplasma haematominutum 'Birmingham 1'</name>
    <dbReference type="NCBI Taxonomy" id="1116213"/>
    <lineage>
        <taxon>Bacteria</taxon>
        <taxon>Bacillati</taxon>
        <taxon>Mycoplasmatota</taxon>
        <taxon>Mollicutes</taxon>
        <taxon>Mycoplasmataceae</taxon>
        <taxon>Mycoplasma</taxon>
    </lineage>
</organism>
<name>G8C2J4_9MOLU</name>
<dbReference type="EMBL" id="HE613254">
    <property type="protein sequence ID" value="CCE66542.1"/>
    <property type="molecule type" value="Genomic_DNA"/>
</dbReference>
<accession>G8C2J4</accession>
<reference evidence="1" key="2">
    <citation type="submission" date="2011-11" db="EMBL/GenBank/DDBJ databases">
        <authorList>
            <person name="Barker E."/>
        </authorList>
    </citation>
    <scope>NUCLEOTIDE SEQUENCE</scope>
    <source>
        <strain evidence="1">Birmingham 1</strain>
    </source>
</reference>